<evidence type="ECO:0000256" key="6">
    <source>
        <dbReference type="ARBA" id="ARBA00022801"/>
    </source>
</evidence>
<accession>A0A7H1NS50</accession>
<evidence type="ECO:0000256" key="9">
    <source>
        <dbReference type="HAMAP-Rule" id="MF_01471"/>
    </source>
</evidence>
<dbReference type="GO" id="GO:0046872">
    <property type="term" value="F:metal ion binding"/>
    <property type="evidence" value="ECO:0007669"/>
    <property type="project" value="UniProtKB-UniRule"/>
</dbReference>
<reference evidence="10 11" key="1">
    <citation type="submission" date="2020-08" db="EMBL/GenBank/DDBJ databases">
        <title>Complete genome sequence of Entomobacter blattae G55GP.</title>
        <authorList>
            <person name="Poehlein A."/>
            <person name="Guzman J."/>
            <person name="Daniel R."/>
            <person name="Vilcinskas A."/>
        </authorList>
    </citation>
    <scope>NUCLEOTIDE SEQUENCE [LARGE SCALE GENOMIC DNA]</scope>
    <source>
        <strain evidence="10 11">G55GP</strain>
    </source>
</reference>
<keyword evidence="5 9" id="KW-0255">Endonuclease</keyword>
<dbReference type="HAMAP" id="MF_01471">
    <property type="entry name" value="Cas2"/>
    <property type="match status" value="1"/>
</dbReference>
<keyword evidence="11" id="KW-1185">Reference proteome</keyword>
<evidence type="ECO:0000313" key="11">
    <source>
        <dbReference type="Proteomes" id="UP000516349"/>
    </source>
</evidence>
<keyword evidence="4 9" id="KW-0479">Metal-binding</keyword>
<dbReference type="Proteomes" id="UP000516349">
    <property type="component" value="Chromosome"/>
</dbReference>
<evidence type="ECO:0000256" key="4">
    <source>
        <dbReference type="ARBA" id="ARBA00022723"/>
    </source>
</evidence>
<dbReference type="GO" id="GO:0016787">
    <property type="term" value="F:hydrolase activity"/>
    <property type="evidence" value="ECO:0007669"/>
    <property type="project" value="UniProtKB-KW"/>
</dbReference>
<comment type="function">
    <text evidence="9">CRISPR (clustered regularly interspaced short palindromic repeat), is an adaptive immune system that provides protection against mobile genetic elements (viruses, transposable elements and conjugative plasmids). CRISPR clusters contain sequences complementary to antecedent mobile elements and target invading nucleic acids. CRISPR clusters are transcribed and processed into CRISPR RNA (crRNA). Functions as a ssRNA-specific endoribonuclease. Involved in the integration of spacer DNA into the CRISPR cassette.</text>
</comment>
<dbReference type="GO" id="GO:0004521">
    <property type="term" value="F:RNA endonuclease activity"/>
    <property type="evidence" value="ECO:0007669"/>
    <property type="project" value="InterPro"/>
</dbReference>
<keyword evidence="6 9" id="KW-0378">Hydrolase</keyword>
<gene>
    <name evidence="9 10" type="primary">cas2</name>
    <name evidence="10" type="ORF">JGUZn3_13850</name>
</gene>
<keyword evidence="7 9" id="KW-0460">Magnesium</keyword>
<name>A0A7H1NS50_9PROT</name>
<dbReference type="Pfam" id="PF09827">
    <property type="entry name" value="CRISPR_Cas2"/>
    <property type="match status" value="1"/>
</dbReference>
<dbReference type="SUPFAM" id="SSF143430">
    <property type="entry name" value="TTP0101/SSO1404-like"/>
    <property type="match status" value="1"/>
</dbReference>
<keyword evidence="3 9" id="KW-0540">Nuclease</keyword>
<evidence type="ECO:0000256" key="1">
    <source>
        <dbReference type="ARBA" id="ARBA00001946"/>
    </source>
</evidence>
<evidence type="ECO:0000256" key="7">
    <source>
        <dbReference type="ARBA" id="ARBA00022842"/>
    </source>
</evidence>
<evidence type="ECO:0000256" key="3">
    <source>
        <dbReference type="ARBA" id="ARBA00022722"/>
    </source>
</evidence>
<comment type="similarity">
    <text evidence="2 9">Belongs to the CRISPR-associated endoribonuclease Cas2 protein family.</text>
</comment>
<evidence type="ECO:0000313" key="10">
    <source>
        <dbReference type="EMBL" id="QNT78610.1"/>
    </source>
</evidence>
<evidence type="ECO:0000256" key="8">
    <source>
        <dbReference type="ARBA" id="ARBA00023118"/>
    </source>
</evidence>
<evidence type="ECO:0000256" key="2">
    <source>
        <dbReference type="ARBA" id="ARBA00009959"/>
    </source>
</evidence>
<dbReference type="GO" id="GO:0043571">
    <property type="term" value="P:maintenance of CRISPR repeat elements"/>
    <property type="evidence" value="ECO:0007669"/>
    <property type="project" value="UniProtKB-UniRule"/>
</dbReference>
<dbReference type="InterPro" id="IPR021127">
    <property type="entry name" value="CRISPR_associated_Cas2"/>
</dbReference>
<proteinExistence type="inferred from homology"/>
<protein>
    <recommendedName>
        <fullName evidence="9">CRISPR-associated endoribonuclease Cas2</fullName>
        <ecNumber evidence="9">3.1.-.-</ecNumber>
    </recommendedName>
</protein>
<dbReference type="RefSeq" id="WP_275402871.1">
    <property type="nucleotide sequence ID" value="NZ_CP060244.1"/>
</dbReference>
<dbReference type="EMBL" id="CP060244">
    <property type="protein sequence ID" value="QNT78610.1"/>
    <property type="molecule type" value="Genomic_DNA"/>
</dbReference>
<keyword evidence="8 9" id="KW-0051">Antiviral defense</keyword>
<evidence type="ECO:0000256" key="5">
    <source>
        <dbReference type="ARBA" id="ARBA00022759"/>
    </source>
</evidence>
<dbReference type="KEGG" id="ebla:JGUZn3_13850"/>
<dbReference type="GO" id="GO:0051607">
    <property type="term" value="P:defense response to virus"/>
    <property type="evidence" value="ECO:0007669"/>
    <property type="project" value="UniProtKB-UniRule"/>
</dbReference>
<dbReference type="EC" id="3.1.-.-" evidence="9"/>
<comment type="cofactor">
    <cofactor evidence="1 9">
        <name>Mg(2+)</name>
        <dbReference type="ChEBI" id="CHEBI:18420"/>
    </cofactor>
</comment>
<comment type="subunit">
    <text evidence="9">Homodimer, forms a heterotetramer with a Cas1 homodimer.</text>
</comment>
<dbReference type="CDD" id="cd09638">
    <property type="entry name" value="Cas2_I_II_III"/>
    <property type="match status" value="1"/>
</dbReference>
<dbReference type="InterPro" id="IPR019199">
    <property type="entry name" value="Virulence_VapD/CRISPR_Cas2"/>
</dbReference>
<organism evidence="10 11">
    <name type="scientific">Entomobacter blattae</name>
    <dbReference type="NCBI Taxonomy" id="2762277"/>
    <lineage>
        <taxon>Bacteria</taxon>
        <taxon>Pseudomonadati</taxon>
        <taxon>Pseudomonadota</taxon>
        <taxon>Alphaproteobacteria</taxon>
        <taxon>Acetobacterales</taxon>
        <taxon>Acetobacteraceae</taxon>
        <taxon>Entomobacter</taxon>
    </lineage>
</organism>
<dbReference type="AlphaFoldDB" id="A0A7H1NS50"/>
<feature type="binding site" evidence="9">
    <location>
        <position position="8"/>
    </location>
    <ligand>
        <name>Mg(2+)</name>
        <dbReference type="ChEBI" id="CHEBI:18420"/>
        <note>catalytic</note>
    </ligand>
</feature>
<dbReference type="NCBIfam" id="TIGR01573">
    <property type="entry name" value="cas2"/>
    <property type="match status" value="1"/>
</dbReference>
<sequence>MWLFCFFDLPVKTKLQRKMATSFRNHLINDGFIMIQFSVYARVCKGEDGNQKHVDRIRKFLPSEGSIRCLSITDRQYGRMKILLGLAKKNEKKRGNQLILL</sequence>